<evidence type="ECO:0000313" key="2">
    <source>
        <dbReference type="EMBL" id="MBD8526092.1"/>
    </source>
</evidence>
<dbReference type="InterPro" id="IPR028994">
    <property type="entry name" value="Integrin_alpha_N"/>
</dbReference>
<proteinExistence type="predicted"/>
<organism evidence="2 3">
    <name type="scientific">Pseudomarimonas arenosa</name>
    <dbReference type="NCBI Taxonomy" id="2774145"/>
    <lineage>
        <taxon>Bacteria</taxon>
        <taxon>Pseudomonadati</taxon>
        <taxon>Pseudomonadota</taxon>
        <taxon>Gammaproteobacteria</taxon>
        <taxon>Lysobacterales</taxon>
        <taxon>Lysobacteraceae</taxon>
        <taxon>Pseudomarimonas</taxon>
    </lineage>
</organism>
<dbReference type="Proteomes" id="UP000613768">
    <property type="component" value="Unassembled WGS sequence"/>
</dbReference>
<accession>A0AAW3ZLN0</accession>
<sequence>MLALPAWAQLPVPDYADEADPSDNLGSDVVAAGDTVVFSPFVDVRSDDNFFAFERVGGSWQRSGQFQQRSQVFSGGGSQGTSLSSDGRLLVVHHPFVDVGVELSAGAVNVYERGGAGWVELAALQAPTPTAGARYGGGSDIEGDWLIVGAPGEPVASNTTDPGRAFVYERVGNNYVFRQELIPPDGVAQDRFGYLVDFSGNQVLINARSHLNPNNSRGAVYVYELSGGTWQYVQTLATGSRNLTSVDGDLLVARSGTGGTQLFSRSAGTWAAAGPGPSIADFLWELVIKDGAVPRMAGLIVPGAEDEVYLSEFRGGAWSTPAKVNLPVAPGPFAGTTLALTETHLFAGDPYRSFNRVVEQGVGYAFALGTGSPVLERTFVHGNGLLGDLLGGLVAIDGDWALAASRGRDQLGATDAGAVYMYKRGVSDWELMQSLSPPSAAQSFDVFGTGAAMAGDLAVVASQAEVAGVLNIGRADVYRRTGDQWNWVCELPPPFERGAANSGFSNLFTNGEHVVALFNNGWYSWRVVADDCVSTGGLSPTGQPASLSVNAITTPGRLLIRQTISGVTDWHVMDFDGSQWVRTNGFAYSGQCQFEVYAAFKTPQQLAVGCLFPTLAPGATTAPLARLMEETAGVWSQTAVIEADSPGKQPLGISWGSDLVISVGEGNQFVEVQVQFEPAYTQTQRLLVGDAECSGSFYTRTAANAQRIVTGCSEANTAAGRRSGKLYFFERGPTVAKGTPLFNAPQEVIPPPTIKIVLDSFESP</sequence>
<dbReference type="AlphaFoldDB" id="A0AAW3ZLN0"/>
<dbReference type="PANTHER" id="PTHR36220">
    <property type="entry name" value="UNNAMED PRODUCT"/>
    <property type="match status" value="1"/>
</dbReference>
<gene>
    <name evidence="2" type="ORF">IFO71_10125</name>
</gene>
<evidence type="ECO:0000256" key="1">
    <source>
        <dbReference type="ARBA" id="ARBA00022729"/>
    </source>
</evidence>
<evidence type="ECO:0000313" key="3">
    <source>
        <dbReference type="Proteomes" id="UP000613768"/>
    </source>
</evidence>
<reference evidence="2 3" key="1">
    <citation type="submission" date="2020-09" db="EMBL/GenBank/DDBJ databases">
        <title>Pseudoxanthomonas sp. CAU 1598 isolated from sand of Yaerae Beach.</title>
        <authorList>
            <person name="Kim W."/>
        </authorList>
    </citation>
    <scope>NUCLEOTIDE SEQUENCE [LARGE SCALE GENOMIC DNA]</scope>
    <source>
        <strain evidence="2 3">CAU 1598</strain>
    </source>
</reference>
<dbReference type="InterPro" id="IPR013517">
    <property type="entry name" value="FG-GAP"/>
</dbReference>
<dbReference type="EMBL" id="JACYTR010000017">
    <property type="protein sequence ID" value="MBD8526092.1"/>
    <property type="molecule type" value="Genomic_DNA"/>
</dbReference>
<name>A0AAW3ZLN0_9GAMM</name>
<dbReference type="RefSeq" id="WP_192029514.1">
    <property type="nucleotide sequence ID" value="NZ_JACYTR010000017.1"/>
</dbReference>
<protein>
    <submittedName>
        <fullName evidence="2">FG-GAP repeat protein</fullName>
    </submittedName>
</protein>
<comment type="caution">
    <text evidence="2">The sequence shown here is derived from an EMBL/GenBank/DDBJ whole genome shotgun (WGS) entry which is preliminary data.</text>
</comment>
<keyword evidence="1" id="KW-0732">Signal</keyword>
<dbReference type="Pfam" id="PF14312">
    <property type="entry name" value="FG-GAP_2"/>
    <property type="match status" value="1"/>
</dbReference>
<keyword evidence="3" id="KW-1185">Reference proteome</keyword>
<dbReference type="PANTHER" id="PTHR36220:SF1">
    <property type="entry name" value="GAMMA TUBULIN COMPLEX COMPONENT C-TERMINAL DOMAIN-CONTAINING PROTEIN"/>
    <property type="match status" value="1"/>
</dbReference>
<dbReference type="Gene3D" id="2.130.10.130">
    <property type="entry name" value="Integrin alpha, N-terminal"/>
    <property type="match status" value="1"/>
</dbReference>